<evidence type="ECO:0000313" key="2">
    <source>
        <dbReference type="Proteomes" id="UP001595818"/>
    </source>
</evidence>
<protein>
    <submittedName>
        <fullName evidence="1">DUF2911 domain-containing protein</fullName>
    </submittedName>
</protein>
<comment type="caution">
    <text evidence="1">The sequence shown here is derived from an EMBL/GenBank/DDBJ whole genome shotgun (WGS) entry which is preliminary data.</text>
</comment>
<sequence>MSHFIRNFYLIVAAILWIFLQGCSQQQSDTVETAENEVEQEVSDTRASPLRKAEGKINGKDVQIQYGSPAVKDRVIWGDLQPYDEVWRTGANEATYVDFSEAVVVEGQPLAAGKYSVFTIPREKGPWTVIFNSEWDLEHGHYQYKEENDVIRVDVQPEWQDSSQERLSIDIVNEGIVINWEKLKLPVAIE</sequence>
<keyword evidence="2" id="KW-1185">Reference proteome</keyword>
<organism evidence="1 2">
    <name type="scientific">Negadavirga shengliensis</name>
    <dbReference type="NCBI Taxonomy" id="1389218"/>
    <lineage>
        <taxon>Bacteria</taxon>
        <taxon>Pseudomonadati</taxon>
        <taxon>Bacteroidota</taxon>
        <taxon>Cytophagia</taxon>
        <taxon>Cytophagales</taxon>
        <taxon>Cyclobacteriaceae</taxon>
        <taxon>Negadavirga</taxon>
    </lineage>
</organism>
<name>A0ABV9T953_9BACT</name>
<proteinExistence type="predicted"/>
<dbReference type="RefSeq" id="WP_377069375.1">
    <property type="nucleotide sequence ID" value="NZ_JBHSJJ010000026.1"/>
</dbReference>
<evidence type="ECO:0000313" key="1">
    <source>
        <dbReference type="EMBL" id="MFC4874988.1"/>
    </source>
</evidence>
<dbReference type="Pfam" id="PF11138">
    <property type="entry name" value="DUF2911"/>
    <property type="match status" value="1"/>
</dbReference>
<dbReference type="PROSITE" id="PS51257">
    <property type="entry name" value="PROKAR_LIPOPROTEIN"/>
    <property type="match status" value="1"/>
</dbReference>
<dbReference type="InterPro" id="IPR021314">
    <property type="entry name" value="DUF2911"/>
</dbReference>
<reference evidence="2" key="1">
    <citation type="journal article" date="2019" name="Int. J. Syst. Evol. Microbiol.">
        <title>The Global Catalogue of Microorganisms (GCM) 10K type strain sequencing project: providing services to taxonomists for standard genome sequencing and annotation.</title>
        <authorList>
            <consortium name="The Broad Institute Genomics Platform"/>
            <consortium name="The Broad Institute Genome Sequencing Center for Infectious Disease"/>
            <person name="Wu L."/>
            <person name="Ma J."/>
        </authorList>
    </citation>
    <scope>NUCLEOTIDE SEQUENCE [LARGE SCALE GENOMIC DNA]</scope>
    <source>
        <strain evidence="2">CGMCC 4.7466</strain>
    </source>
</reference>
<gene>
    <name evidence="1" type="ORF">ACFPFU_25015</name>
</gene>
<dbReference type="EMBL" id="JBHSJJ010000026">
    <property type="protein sequence ID" value="MFC4874988.1"/>
    <property type="molecule type" value="Genomic_DNA"/>
</dbReference>
<accession>A0ABV9T953</accession>
<dbReference type="Proteomes" id="UP001595818">
    <property type="component" value="Unassembled WGS sequence"/>
</dbReference>